<evidence type="ECO:0000256" key="4">
    <source>
        <dbReference type="ARBA" id="ARBA00022496"/>
    </source>
</evidence>
<dbReference type="InterPro" id="IPR000531">
    <property type="entry name" value="Beta-barrel_TonB"/>
</dbReference>
<dbReference type="GO" id="GO:0006826">
    <property type="term" value="P:iron ion transport"/>
    <property type="evidence" value="ECO:0007669"/>
    <property type="project" value="UniProtKB-KW"/>
</dbReference>
<evidence type="ECO:0000313" key="17">
    <source>
        <dbReference type="Proteomes" id="UP000248014"/>
    </source>
</evidence>
<keyword evidence="13" id="KW-0732">Signal</keyword>
<dbReference type="PROSITE" id="PS52016">
    <property type="entry name" value="TONB_DEPENDENT_REC_3"/>
    <property type="match status" value="1"/>
</dbReference>
<dbReference type="Proteomes" id="UP000248014">
    <property type="component" value="Unassembled WGS sequence"/>
</dbReference>
<evidence type="ECO:0000256" key="10">
    <source>
        <dbReference type="ARBA" id="ARBA00023237"/>
    </source>
</evidence>
<keyword evidence="3 11" id="KW-1134">Transmembrane beta strand</keyword>
<comment type="subcellular location">
    <subcellularLocation>
        <location evidence="1 11">Cell outer membrane</location>
        <topology evidence="1 11">Multi-pass membrane protein</topology>
    </subcellularLocation>
</comment>
<feature type="domain" description="TonB-dependent receptor-like beta-barrel" evidence="14">
    <location>
        <begin position="305"/>
        <end position="810"/>
    </location>
</feature>
<evidence type="ECO:0000256" key="3">
    <source>
        <dbReference type="ARBA" id="ARBA00022452"/>
    </source>
</evidence>
<feature type="chain" id="PRO_5016151087" evidence="13">
    <location>
        <begin position="24"/>
        <end position="841"/>
    </location>
</feature>
<evidence type="ECO:0000259" key="15">
    <source>
        <dbReference type="Pfam" id="PF07715"/>
    </source>
</evidence>
<keyword evidence="4" id="KW-0410">Iron transport</keyword>
<keyword evidence="5 11" id="KW-0812">Transmembrane</keyword>
<dbReference type="RefSeq" id="WP_244181724.1">
    <property type="nucleotide sequence ID" value="NZ_QJJM01000005.1"/>
</dbReference>
<comment type="similarity">
    <text evidence="11 12">Belongs to the TonB-dependent receptor family.</text>
</comment>
<comment type="caution">
    <text evidence="16">The sequence shown here is derived from an EMBL/GenBank/DDBJ whole genome shotgun (WGS) entry which is preliminary data.</text>
</comment>
<evidence type="ECO:0000256" key="11">
    <source>
        <dbReference type="PROSITE-ProRule" id="PRU01360"/>
    </source>
</evidence>
<organism evidence="16 17">
    <name type="scientific">Blastomonas natatoria</name>
    <dbReference type="NCBI Taxonomy" id="34015"/>
    <lineage>
        <taxon>Bacteria</taxon>
        <taxon>Pseudomonadati</taxon>
        <taxon>Pseudomonadota</taxon>
        <taxon>Alphaproteobacteria</taxon>
        <taxon>Sphingomonadales</taxon>
        <taxon>Sphingomonadaceae</taxon>
        <taxon>Blastomonas</taxon>
    </lineage>
</organism>
<dbReference type="Pfam" id="PF00593">
    <property type="entry name" value="TonB_dep_Rec_b-barrel"/>
    <property type="match status" value="1"/>
</dbReference>
<evidence type="ECO:0000313" key="16">
    <source>
        <dbReference type="EMBL" id="PXW76256.1"/>
    </source>
</evidence>
<keyword evidence="2 11" id="KW-0813">Transport</keyword>
<keyword evidence="8 12" id="KW-0798">TonB box</keyword>
<dbReference type="PANTHER" id="PTHR32552:SF81">
    <property type="entry name" value="TONB-DEPENDENT OUTER MEMBRANE RECEPTOR"/>
    <property type="match status" value="1"/>
</dbReference>
<dbReference type="SUPFAM" id="SSF56935">
    <property type="entry name" value="Porins"/>
    <property type="match status" value="1"/>
</dbReference>
<dbReference type="Gene3D" id="2.40.170.20">
    <property type="entry name" value="TonB-dependent receptor, beta-barrel domain"/>
    <property type="match status" value="1"/>
</dbReference>
<reference evidence="16 17" key="1">
    <citation type="submission" date="2018-05" db="EMBL/GenBank/DDBJ databases">
        <title>Genomic Encyclopedia of Type Strains, Phase IV (KMG-IV): sequencing the most valuable type-strain genomes for metagenomic binning, comparative biology and taxonomic classification.</title>
        <authorList>
            <person name="Goeker M."/>
        </authorList>
    </citation>
    <scope>NUCLEOTIDE SEQUENCE [LARGE SCALE GENOMIC DNA]</scope>
    <source>
        <strain evidence="16 17">DSM 3183</strain>
    </source>
</reference>
<evidence type="ECO:0000256" key="7">
    <source>
        <dbReference type="ARBA" id="ARBA00023065"/>
    </source>
</evidence>
<sequence length="841" mass="90565">MIDKRLAATVSALAVALASPAHAQNGEQAGTTESSEQPGLSEIIVTAQRRQESVQDVPIAISAFTAEQLRDQGVSNTLQLGQYVPNLVAQNNTGIGSANAYFLRGLGSTETIATFDPPVGTYVDDIYLSRQNANNLSLFDVARVEVLRGPQGTLFGRNTTGGAINVIMADPGDTIGGYAEVGYGRFDRKLVRGSIDLPLADSFAIKVSGYWQDDDGYVKNVTTGERLNDDDGWGVRLGVKGELAPWARWRASYAHIVSKGENTLNFTCNPANPTDCKGRFSTTGLRENPTSATPFAPLVIQGRKAGYGNGQEAATDLITSNLSFDIADKTTLSLITGYVSLNQQFALDFFDGRGGPSVSVPFPTVQGYARGGFTIVNDGSHQQFTQEIKLDGSFGNGLVDYVAGFFYIDERNRTNLADVFSISPAVSLLLGDRIIRNTTKAYAGYVQADLNITEQLKLTAGVRYTDETKNVSITDNRPSCNDGTIEATCMFDQNLRAANGVIIPRSQNVKIWTPRFALNFKPNDDLLLFASATRGFKSGGWNARATAPSQFLPFDEERVWSYEAGIKSEFFDRKVRANITAFWMDVSDLQILAGLLNPATGAITFLTRNFADYRNKGIEAELTVAPVTGLTLYANVGYQDDNYRVPNAPAGNDIYGIQNVQAQLAACRAQLAAGQIPASANSAPAGQPVNNAPACAAGIVTANGTIATPVRTPDWSLAIGGSYRAPLGTSGLTLVPTINASYRSRQEVAIANLSIYNQPVTRGGRTTPANPFGDGPFVTGSESPAAWLVNAGLALNGPEDRWQLAVECTNCFNEEFIQSSLSNYSYLNQPMMWTVRARYNF</sequence>
<proteinExistence type="inferred from homology"/>
<dbReference type="InterPro" id="IPR036942">
    <property type="entry name" value="Beta-barrel_TonB_sf"/>
</dbReference>
<evidence type="ECO:0000256" key="5">
    <source>
        <dbReference type="ARBA" id="ARBA00022692"/>
    </source>
</evidence>
<feature type="domain" description="TonB-dependent receptor plug" evidence="15">
    <location>
        <begin position="54"/>
        <end position="163"/>
    </location>
</feature>
<evidence type="ECO:0000256" key="12">
    <source>
        <dbReference type="RuleBase" id="RU003357"/>
    </source>
</evidence>
<evidence type="ECO:0000256" key="2">
    <source>
        <dbReference type="ARBA" id="ARBA00022448"/>
    </source>
</evidence>
<evidence type="ECO:0000256" key="9">
    <source>
        <dbReference type="ARBA" id="ARBA00023136"/>
    </source>
</evidence>
<keyword evidence="7" id="KW-0406">Ion transport</keyword>
<keyword evidence="6" id="KW-0408">Iron</keyword>
<dbReference type="Pfam" id="PF07715">
    <property type="entry name" value="Plug"/>
    <property type="match status" value="1"/>
</dbReference>
<name>A0A2V3V3E8_9SPHN</name>
<dbReference type="InterPro" id="IPR039426">
    <property type="entry name" value="TonB-dep_rcpt-like"/>
</dbReference>
<dbReference type="InterPro" id="IPR012910">
    <property type="entry name" value="Plug_dom"/>
</dbReference>
<dbReference type="AlphaFoldDB" id="A0A2V3V3E8"/>
<keyword evidence="16" id="KW-0675">Receptor</keyword>
<dbReference type="EMBL" id="QJJM01000005">
    <property type="protein sequence ID" value="PXW76256.1"/>
    <property type="molecule type" value="Genomic_DNA"/>
</dbReference>
<protein>
    <submittedName>
        <fullName evidence="16">Iron complex outermembrane receptor protein</fullName>
    </submittedName>
</protein>
<keyword evidence="9 11" id="KW-0472">Membrane</keyword>
<evidence type="ECO:0000256" key="6">
    <source>
        <dbReference type="ARBA" id="ARBA00023004"/>
    </source>
</evidence>
<accession>A0A2V3V3E8</accession>
<evidence type="ECO:0000256" key="8">
    <source>
        <dbReference type="ARBA" id="ARBA00023077"/>
    </source>
</evidence>
<keyword evidence="17" id="KW-1185">Reference proteome</keyword>
<evidence type="ECO:0000256" key="13">
    <source>
        <dbReference type="SAM" id="SignalP"/>
    </source>
</evidence>
<dbReference type="GO" id="GO:0009279">
    <property type="term" value="C:cell outer membrane"/>
    <property type="evidence" value="ECO:0007669"/>
    <property type="project" value="UniProtKB-SubCell"/>
</dbReference>
<dbReference type="PANTHER" id="PTHR32552">
    <property type="entry name" value="FERRICHROME IRON RECEPTOR-RELATED"/>
    <property type="match status" value="1"/>
</dbReference>
<evidence type="ECO:0000256" key="1">
    <source>
        <dbReference type="ARBA" id="ARBA00004571"/>
    </source>
</evidence>
<gene>
    <name evidence="16" type="ORF">C7451_10527</name>
</gene>
<feature type="signal peptide" evidence="13">
    <location>
        <begin position="1"/>
        <end position="23"/>
    </location>
</feature>
<keyword evidence="10 11" id="KW-0998">Cell outer membrane</keyword>
<evidence type="ECO:0000259" key="14">
    <source>
        <dbReference type="Pfam" id="PF00593"/>
    </source>
</evidence>